<gene>
    <name evidence="2" type="ORF">CEP64_09260</name>
</gene>
<sequence>MKAILIGVLAALFFAVTFVVNHMMANDGGSWYFSSSLRFIFMLPFLYLFVLIKGRTKFVLKHIQQKKKAWFIWSTVGFVLFYVPITFSAEYSPGWLISGTWQITIICGMILAPLFVETVVINGKETIVRHKIPWRSLLISSIMFIGIIIIQIPQASQIKLNLFLLGFLPILIAAFSYPLGNRKMMQVVNGELGTIERVFGMTLVTLPIWIVIFVVGVLKEGLPSSSQVVQAFIVALFSGIIATILFFYATNIVKDNQEQLAAVEATQSLEVVFAIIGEMILLGLPLPNGLSMIGVALIIIGMCIYSFIDHISFGKFFKKI</sequence>
<feature type="transmembrane region" description="Helical" evidence="1">
    <location>
        <begin position="101"/>
        <end position="120"/>
    </location>
</feature>
<dbReference type="InterPro" id="IPR032713">
    <property type="entry name" value="EmrE"/>
</dbReference>
<dbReference type="AlphaFoldDB" id="A0AAI8DIN5"/>
<name>A0AAI8DIN5_MAMSC</name>
<dbReference type="KEGG" id="sscu:CEP64_09260"/>
<evidence type="ECO:0000313" key="3">
    <source>
        <dbReference type="Proteomes" id="UP000197058"/>
    </source>
</evidence>
<dbReference type="EMBL" id="CP022046">
    <property type="protein sequence ID" value="ASE34771.1"/>
    <property type="molecule type" value="Genomic_DNA"/>
</dbReference>
<organism evidence="2 3">
    <name type="scientific">Mammaliicoccus sciuri</name>
    <name type="common">Staphylococcus sciuri</name>
    <dbReference type="NCBI Taxonomy" id="1296"/>
    <lineage>
        <taxon>Bacteria</taxon>
        <taxon>Bacillati</taxon>
        <taxon>Bacillota</taxon>
        <taxon>Bacilli</taxon>
        <taxon>Bacillales</taxon>
        <taxon>Staphylococcaceae</taxon>
        <taxon>Mammaliicoccus</taxon>
    </lineage>
</organism>
<feature type="transmembrane region" description="Helical" evidence="1">
    <location>
        <begin position="29"/>
        <end position="50"/>
    </location>
</feature>
<feature type="transmembrane region" description="Helical" evidence="1">
    <location>
        <begin position="158"/>
        <end position="177"/>
    </location>
</feature>
<feature type="transmembrane region" description="Helical" evidence="1">
    <location>
        <begin position="230"/>
        <end position="249"/>
    </location>
</feature>
<accession>A0AAI8DIN5</accession>
<feature type="transmembrane region" description="Helical" evidence="1">
    <location>
        <begin position="132"/>
        <end position="152"/>
    </location>
</feature>
<feature type="transmembrane region" description="Helical" evidence="1">
    <location>
        <begin position="70"/>
        <end position="89"/>
    </location>
</feature>
<reference evidence="3" key="1">
    <citation type="submission" date="2017-06" db="EMBL/GenBank/DDBJ databases">
        <title>FDA dAtabase for Regulatory Grade micrObial Sequences (FDA-ARGOS): Supporting development and validation of Infectious Disease Dx tests.</title>
        <authorList>
            <person name="Goldberg B."/>
            <person name="Campos J."/>
            <person name="Tallon L."/>
            <person name="Sadzewicz L."/>
            <person name="Sengamalay N."/>
            <person name="Ott S."/>
            <person name="Godinez A."/>
            <person name="Nagaraj S."/>
            <person name="Vavikolanu K."/>
            <person name="Nadendla S."/>
            <person name="George J."/>
            <person name="Geyer C."/>
            <person name="Sichtig H."/>
        </authorList>
    </citation>
    <scope>NUCLEOTIDE SEQUENCE [LARGE SCALE GENOMIC DNA]</scope>
    <source>
        <strain evidence="3">FDAARGOS_285</strain>
    </source>
</reference>
<keyword evidence="1" id="KW-1133">Transmembrane helix</keyword>
<feature type="transmembrane region" description="Helical" evidence="1">
    <location>
        <begin position="198"/>
        <end position="218"/>
    </location>
</feature>
<feature type="transmembrane region" description="Helical" evidence="1">
    <location>
        <begin position="261"/>
        <end position="284"/>
    </location>
</feature>
<evidence type="ECO:0000256" key="1">
    <source>
        <dbReference type="SAM" id="Phobius"/>
    </source>
</evidence>
<dbReference type="Proteomes" id="UP000197058">
    <property type="component" value="Chromosome"/>
</dbReference>
<protein>
    <submittedName>
        <fullName evidence="2">Multidrug resistance efflux transporter family protein</fullName>
    </submittedName>
</protein>
<dbReference type="RefSeq" id="WP_078355568.1">
    <property type="nucleotide sequence ID" value="NZ_CP022046.2"/>
</dbReference>
<keyword evidence="1" id="KW-0472">Membrane</keyword>
<proteinExistence type="predicted"/>
<keyword evidence="1" id="KW-0812">Transmembrane</keyword>
<feature type="transmembrane region" description="Helical" evidence="1">
    <location>
        <begin position="290"/>
        <end position="308"/>
    </location>
</feature>
<evidence type="ECO:0000313" key="2">
    <source>
        <dbReference type="EMBL" id="ASE34771.1"/>
    </source>
</evidence>
<dbReference type="Pfam" id="PF13536">
    <property type="entry name" value="EmrE"/>
    <property type="match status" value="1"/>
</dbReference>